<gene>
    <name evidence="3" type="primary">Ha1f_0</name>
    <name evidence="3" type="ORF">GEOCAL_R14165</name>
</gene>
<proteinExistence type="predicted"/>
<evidence type="ECO:0000259" key="2">
    <source>
        <dbReference type="Pfam" id="PF00129"/>
    </source>
</evidence>
<reference evidence="3 4" key="1">
    <citation type="submission" date="2019-09" db="EMBL/GenBank/DDBJ databases">
        <title>Bird 10,000 Genomes (B10K) Project - Family phase.</title>
        <authorList>
            <person name="Zhang G."/>
        </authorList>
    </citation>
    <scope>NUCLEOTIDE SEQUENCE [LARGE SCALE GENOMIC DNA]</scope>
    <source>
        <strain evidence="3">B10K-CU-031-07</strain>
        <tissue evidence="3">Muscle</tissue>
    </source>
</reference>
<name>A0A7K4JDW4_GEOCA</name>
<dbReference type="InterPro" id="IPR011162">
    <property type="entry name" value="MHC_I/II-like_Ag-recog"/>
</dbReference>
<organism evidence="3 4">
    <name type="scientific">Geococcyx californianus</name>
    <name type="common">Greater roadrunner</name>
    <name type="synonym">Saurothera californiana</name>
    <dbReference type="NCBI Taxonomy" id="8947"/>
    <lineage>
        <taxon>Eukaryota</taxon>
        <taxon>Metazoa</taxon>
        <taxon>Chordata</taxon>
        <taxon>Craniata</taxon>
        <taxon>Vertebrata</taxon>
        <taxon>Euteleostomi</taxon>
        <taxon>Archelosauria</taxon>
        <taxon>Archosauria</taxon>
        <taxon>Dinosauria</taxon>
        <taxon>Saurischia</taxon>
        <taxon>Theropoda</taxon>
        <taxon>Coelurosauria</taxon>
        <taxon>Aves</taxon>
        <taxon>Neognathae</taxon>
        <taxon>Neoaves</taxon>
        <taxon>Otidimorphae</taxon>
        <taxon>Cuculiformes</taxon>
        <taxon>Neomorphidae</taxon>
        <taxon>Geococcyx</taxon>
    </lineage>
</organism>
<dbReference type="EMBL" id="VWPV01021973">
    <property type="protein sequence ID" value="NWH63413.1"/>
    <property type="molecule type" value="Genomic_DNA"/>
</dbReference>
<dbReference type="SUPFAM" id="SSF54452">
    <property type="entry name" value="MHC antigen-recognition domain"/>
    <property type="match status" value="1"/>
</dbReference>
<evidence type="ECO:0000313" key="4">
    <source>
        <dbReference type="Proteomes" id="UP000531151"/>
    </source>
</evidence>
<dbReference type="Pfam" id="PF00129">
    <property type="entry name" value="MHC_I"/>
    <property type="match status" value="1"/>
</dbReference>
<evidence type="ECO:0000313" key="3">
    <source>
        <dbReference type="EMBL" id="NWH63413.1"/>
    </source>
</evidence>
<dbReference type="OrthoDB" id="8936120at2759"/>
<keyword evidence="4" id="KW-1185">Reference proteome</keyword>
<feature type="non-terminal residue" evidence="3">
    <location>
        <position position="54"/>
    </location>
</feature>
<dbReference type="InterPro" id="IPR011161">
    <property type="entry name" value="MHC_I-like_Ag-recog"/>
</dbReference>
<sequence length="54" mass="6288">YVDGNLIKRYDSNTRRAVAGSDWMAANLNQGYWDTETQISQSNQEIYRMNLDTL</sequence>
<comment type="caution">
    <text evidence="3">The sequence shown here is derived from an EMBL/GenBank/DDBJ whole genome shotgun (WGS) entry which is preliminary data.</text>
</comment>
<keyword evidence="1" id="KW-0325">Glycoprotein</keyword>
<dbReference type="Proteomes" id="UP000531151">
    <property type="component" value="Unassembled WGS sequence"/>
</dbReference>
<feature type="domain" description="MHC class I-like antigen recognition-like" evidence="2">
    <location>
        <begin position="1"/>
        <end position="54"/>
    </location>
</feature>
<feature type="non-terminal residue" evidence="3">
    <location>
        <position position="1"/>
    </location>
</feature>
<dbReference type="AlphaFoldDB" id="A0A7K4JDW4"/>
<dbReference type="Gene3D" id="3.30.500.10">
    <property type="entry name" value="MHC class I-like antigen recognition-like"/>
    <property type="match status" value="1"/>
</dbReference>
<dbReference type="InterPro" id="IPR037055">
    <property type="entry name" value="MHC_I-like_Ag-recog_sf"/>
</dbReference>
<protein>
    <submittedName>
        <fullName evidence="3">HA1F protein</fullName>
    </submittedName>
</protein>
<evidence type="ECO:0000256" key="1">
    <source>
        <dbReference type="ARBA" id="ARBA00023180"/>
    </source>
</evidence>
<accession>A0A7K4JDW4</accession>